<feature type="domain" description="Dipeptidylpeptidase IV N-terminal" evidence="3">
    <location>
        <begin position="119"/>
        <end position="469"/>
    </location>
</feature>
<evidence type="ECO:0000256" key="1">
    <source>
        <dbReference type="SAM" id="SignalP"/>
    </source>
</evidence>
<comment type="caution">
    <text evidence="4">The sequence shown here is derived from an EMBL/GenBank/DDBJ whole genome shotgun (WGS) entry which is preliminary data.</text>
</comment>
<dbReference type="PANTHER" id="PTHR11731:SF193">
    <property type="entry name" value="DIPEPTIDYL PEPTIDASE 9"/>
    <property type="match status" value="1"/>
</dbReference>
<dbReference type="PROSITE" id="PS51257">
    <property type="entry name" value="PROKAR_LIPOPROTEIN"/>
    <property type="match status" value="1"/>
</dbReference>
<evidence type="ECO:0000313" key="4">
    <source>
        <dbReference type="EMBL" id="MBC3766155.1"/>
    </source>
</evidence>
<dbReference type="Gene3D" id="2.140.10.30">
    <property type="entry name" value="Dipeptidylpeptidase IV, N-terminal domain"/>
    <property type="match status" value="1"/>
</dbReference>
<reference evidence="4" key="2">
    <citation type="submission" date="2020-08" db="EMBL/GenBank/DDBJ databases">
        <authorList>
            <person name="Lai Q."/>
        </authorList>
    </citation>
    <scope>NUCLEOTIDE SEQUENCE</scope>
    <source>
        <strain evidence="4">S27-2</strain>
    </source>
</reference>
<dbReference type="AlphaFoldDB" id="A0A8J6IUM3"/>
<dbReference type="InterPro" id="IPR029058">
    <property type="entry name" value="AB_hydrolase_fold"/>
</dbReference>
<evidence type="ECO:0000259" key="2">
    <source>
        <dbReference type="Pfam" id="PF00326"/>
    </source>
</evidence>
<dbReference type="InterPro" id="IPR002469">
    <property type="entry name" value="Peptidase_S9B_N"/>
</dbReference>
<evidence type="ECO:0000313" key="5">
    <source>
        <dbReference type="Proteomes" id="UP000601768"/>
    </source>
</evidence>
<keyword evidence="1" id="KW-0732">Signal</keyword>
<dbReference type="EMBL" id="JACNEP010000006">
    <property type="protein sequence ID" value="MBC3766155.1"/>
    <property type="molecule type" value="Genomic_DNA"/>
</dbReference>
<dbReference type="SUPFAM" id="SSF53474">
    <property type="entry name" value="alpha/beta-Hydrolases"/>
    <property type="match status" value="1"/>
</dbReference>
<dbReference type="SUPFAM" id="SSF82171">
    <property type="entry name" value="DPP6 N-terminal domain-like"/>
    <property type="match status" value="1"/>
</dbReference>
<feature type="domain" description="Peptidase S9 prolyl oligopeptidase catalytic" evidence="2">
    <location>
        <begin position="562"/>
        <end position="763"/>
    </location>
</feature>
<dbReference type="Proteomes" id="UP000601768">
    <property type="component" value="Unassembled WGS sequence"/>
</dbReference>
<gene>
    <name evidence="4" type="ORF">H8B19_09705</name>
</gene>
<feature type="signal peptide" evidence="1">
    <location>
        <begin position="1"/>
        <end position="25"/>
    </location>
</feature>
<dbReference type="Pfam" id="PF00326">
    <property type="entry name" value="Peptidase_S9"/>
    <property type="match status" value="1"/>
</dbReference>
<name>A0A8J6IUM3_9ALTE</name>
<accession>A0A8J6IUM3</accession>
<dbReference type="Pfam" id="PF00930">
    <property type="entry name" value="DPPIV_N"/>
    <property type="match status" value="1"/>
</dbReference>
<feature type="chain" id="PRO_5035325367" evidence="1">
    <location>
        <begin position="26"/>
        <end position="765"/>
    </location>
</feature>
<dbReference type="Gene3D" id="3.40.50.1820">
    <property type="entry name" value="alpha/beta hydrolase"/>
    <property type="match status" value="1"/>
</dbReference>
<organism evidence="4 5">
    <name type="scientific">Neptunicella marina</name>
    <dbReference type="NCBI Taxonomy" id="2125989"/>
    <lineage>
        <taxon>Bacteria</taxon>
        <taxon>Pseudomonadati</taxon>
        <taxon>Pseudomonadota</taxon>
        <taxon>Gammaproteobacteria</taxon>
        <taxon>Alteromonadales</taxon>
        <taxon>Alteromonadaceae</taxon>
        <taxon>Neptunicella</taxon>
    </lineage>
</organism>
<dbReference type="InterPro" id="IPR001375">
    <property type="entry name" value="Peptidase_S9_cat"/>
</dbReference>
<keyword evidence="5" id="KW-1185">Reference proteome</keyword>
<sequence length="765" mass="87137">MIKSRPVLGLLMAVTMAGCSSTMQPAPQSVASADTSSQITLEDLYKNKKYDAKRLGSVRWMEDGTSYTSVEKAEGDTDAKDIVRYDAGSDKREVLVSAKMLTPEGQEKALEIDDYQWNSDQTMLMIYTNSKKVWRSNSRGDYWLLDMKSGKLTQLGLSSDDVEPATMMFAKFSPNDKAIAYVRNNNLYSQSLQDYSIKQLTTDGKGHIINGIFDWVYEEEFSIADGFRWSPDGKHIAYWQLDTSNVRDFTMINNTDELYPTLTVFPYPKAGEKNSTVRIGVVNVSNAKTRWADIPADTDDFYIPRMGWAGNDDEIVVQKVNRLQNTNDHYLVNIHTGKAKEMFVDKDDAFLERYYDVEWLNDGQNFLKISERDGWRHIYLVSRDGKTIKNLTPGEFDIISIVHVDKAAGKVYFTAGKDSVLEQYLYSASLDGKGDITRITPAEFKGNNSYKISPDGKLAVHYFSNVRTPTQYSIISLPDHKNIRTLIDNHEVKEEISKLALADHEFFRVPSYDGTELDGFIMRPANFDPKKKYPIIFYVYGEPAGQTVKNSWGGSLTLFNDYLTQQGFLVASIDNRGTRSPRGREWRKDIYRHIGTYASKDQATALDEMAKRFPYIDTSRVGIWGHSGGGSMTLNMMFRYPDKYKAGIAVAPVPDIRLYDTIYQERYMGLPDTFTTETGREAYNQASPITFAENLKGKLLLIHGTGDDNVHYQGSERLINKLVEYNKQFEFMSYPNRSHSLREGKGTSLHRMTMQAEFFKKNLMN</sequence>
<protein>
    <submittedName>
        <fullName evidence="4">S9 family peptidase</fullName>
    </submittedName>
</protein>
<dbReference type="PANTHER" id="PTHR11731">
    <property type="entry name" value="PROTEASE FAMILY S9B,C DIPEPTIDYL-PEPTIDASE IV-RELATED"/>
    <property type="match status" value="1"/>
</dbReference>
<evidence type="ECO:0000259" key="3">
    <source>
        <dbReference type="Pfam" id="PF00930"/>
    </source>
</evidence>
<dbReference type="GO" id="GO:0006508">
    <property type="term" value="P:proteolysis"/>
    <property type="evidence" value="ECO:0007669"/>
    <property type="project" value="InterPro"/>
</dbReference>
<dbReference type="InterPro" id="IPR050278">
    <property type="entry name" value="Serine_Prot_S9B/DPPIV"/>
</dbReference>
<dbReference type="GO" id="GO:0008236">
    <property type="term" value="F:serine-type peptidase activity"/>
    <property type="evidence" value="ECO:0007669"/>
    <property type="project" value="InterPro"/>
</dbReference>
<reference evidence="4" key="1">
    <citation type="journal article" date="2018" name="Int. J. Syst. Evol. Microbiol.">
        <title>Neptunicella marina gen. nov., sp. nov., isolated from surface seawater.</title>
        <authorList>
            <person name="Liu X."/>
            <person name="Lai Q."/>
            <person name="Du Y."/>
            <person name="Zhang X."/>
            <person name="Liu Z."/>
            <person name="Sun F."/>
            <person name="Shao Z."/>
        </authorList>
    </citation>
    <scope>NUCLEOTIDE SEQUENCE</scope>
    <source>
        <strain evidence="4">S27-2</strain>
    </source>
</reference>
<dbReference type="RefSeq" id="WP_186506626.1">
    <property type="nucleotide sequence ID" value="NZ_JACNEP010000006.1"/>
</dbReference>
<dbReference type="GO" id="GO:0008239">
    <property type="term" value="F:dipeptidyl-peptidase activity"/>
    <property type="evidence" value="ECO:0007669"/>
    <property type="project" value="TreeGrafter"/>
</dbReference>
<proteinExistence type="predicted"/>